<dbReference type="Gene3D" id="3.40.50.300">
    <property type="entry name" value="P-loop containing nucleotide triphosphate hydrolases"/>
    <property type="match status" value="1"/>
</dbReference>
<reference evidence="1 2" key="1">
    <citation type="submission" date="2018-09" db="EMBL/GenBank/DDBJ databases">
        <title>Marinorhizobium profundi gen. nov., sp. nov., isolated from a deep-sea sediment sample from the New Britain Trench and proposal of Marinorhizobiaceae fam. nov. in the order Rhizobiales of the class Alphaproteobacteria.</title>
        <authorList>
            <person name="Cao J."/>
        </authorList>
    </citation>
    <scope>NUCLEOTIDE SEQUENCE [LARGE SCALE GENOMIC DNA]</scope>
    <source>
        <strain evidence="1 2">WS11</strain>
    </source>
</reference>
<dbReference type="SUPFAM" id="SSF52540">
    <property type="entry name" value="P-loop containing nucleoside triphosphate hydrolases"/>
    <property type="match status" value="1"/>
</dbReference>
<dbReference type="PANTHER" id="PTHR11669">
    <property type="entry name" value="REPLICATION FACTOR C / DNA POLYMERASE III GAMMA-TAU SUBUNIT"/>
    <property type="match status" value="1"/>
</dbReference>
<dbReference type="NCBIfam" id="NF006586">
    <property type="entry name" value="PRK09112.1"/>
    <property type="match status" value="1"/>
</dbReference>
<dbReference type="OrthoDB" id="9811073at2"/>
<dbReference type="AlphaFoldDB" id="A0A3S9B507"/>
<evidence type="ECO:0000313" key="2">
    <source>
        <dbReference type="Proteomes" id="UP000268192"/>
    </source>
</evidence>
<dbReference type="EC" id="2.7.7.7" evidence="1"/>
<dbReference type="PANTHER" id="PTHR11669:SF8">
    <property type="entry name" value="DNA POLYMERASE III SUBUNIT DELTA"/>
    <property type="match status" value="1"/>
</dbReference>
<dbReference type="RefSeq" id="WP_126010372.1">
    <property type="nucleotide sequence ID" value="NZ_CP032509.1"/>
</dbReference>
<proteinExistence type="predicted"/>
<sequence length="348" mass="37593">MSSDADGLDGGISPRENTHLVGHHDAAAFLAKAYRSGRIHHAVLIEGPEGIGKATLAFHFAQHVLTYPDAAKAPERLAVPDPASAVFRQVAAGASHDLMHLTRPVDEKTGRVKSAITVDEVRRAGRFLQQTSGTGGWRIVIVDPADDLHRSAANAILKMLEEPPARAMFLVVSHAPGRLLPTIRSRCLTLRLTQLPPDDVVAGLRRLPVGAGLDPGKLEKVAQRSEGSLRRAIMMLNYGGLDLIDALEKLLQAGKDASRREMHVLAATLAAKEREEAYGFFCDYALVRLGDMAHDSGVQGMTARAARQAEAAERAARDLQTAQAYNLDRKQTMLSLLGVLIEAAQPWP</sequence>
<dbReference type="GO" id="GO:0009360">
    <property type="term" value="C:DNA polymerase III complex"/>
    <property type="evidence" value="ECO:0007669"/>
    <property type="project" value="TreeGrafter"/>
</dbReference>
<dbReference type="NCBIfam" id="NF005677">
    <property type="entry name" value="PRK07471.1"/>
    <property type="match status" value="1"/>
</dbReference>
<dbReference type="Pfam" id="PF13177">
    <property type="entry name" value="DNA_pol3_delta2"/>
    <property type="match status" value="1"/>
</dbReference>
<dbReference type="EMBL" id="CP032509">
    <property type="protein sequence ID" value="AZN72058.1"/>
    <property type="molecule type" value="Genomic_DNA"/>
</dbReference>
<keyword evidence="1" id="KW-0808">Transferase</keyword>
<dbReference type="GO" id="GO:0003887">
    <property type="term" value="F:DNA-directed DNA polymerase activity"/>
    <property type="evidence" value="ECO:0007669"/>
    <property type="project" value="UniProtKB-EC"/>
</dbReference>
<organism evidence="1 2">
    <name type="scientific">Georhizobium profundi</name>
    <dbReference type="NCBI Taxonomy" id="2341112"/>
    <lineage>
        <taxon>Bacteria</taxon>
        <taxon>Pseudomonadati</taxon>
        <taxon>Pseudomonadota</taxon>
        <taxon>Alphaproteobacteria</taxon>
        <taxon>Hyphomicrobiales</taxon>
        <taxon>Rhizobiaceae</taxon>
        <taxon>Georhizobium</taxon>
    </lineage>
</organism>
<protein>
    <submittedName>
        <fullName evidence="1">DNA polymerase III subunit delta</fullName>
        <ecNumber evidence="1">2.7.7.7</ecNumber>
    </submittedName>
</protein>
<accession>A0A3S9B507</accession>
<keyword evidence="1" id="KW-0548">Nucleotidyltransferase</keyword>
<dbReference type="KEGG" id="abaw:D5400_12920"/>
<dbReference type="InterPro" id="IPR050238">
    <property type="entry name" value="DNA_Rep/Repair_Clamp_Loader"/>
</dbReference>
<dbReference type="Proteomes" id="UP000268192">
    <property type="component" value="Chromosome"/>
</dbReference>
<dbReference type="GO" id="GO:0006261">
    <property type="term" value="P:DNA-templated DNA replication"/>
    <property type="evidence" value="ECO:0007669"/>
    <property type="project" value="TreeGrafter"/>
</dbReference>
<keyword evidence="2" id="KW-1185">Reference proteome</keyword>
<dbReference type="InterPro" id="IPR027417">
    <property type="entry name" value="P-loop_NTPase"/>
</dbReference>
<evidence type="ECO:0000313" key="1">
    <source>
        <dbReference type="EMBL" id="AZN72058.1"/>
    </source>
</evidence>
<name>A0A3S9B507_9HYPH</name>
<gene>
    <name evidence="1" type="ORF">D5400_12920</name>
</gene>